<dbReference type="Gene3D" id="3.40.50.2000">
    <property type="entry name" value="Glycogen Phosphorylase B"/>
    <property type="match status" value="2"/>
</dbReference>
<keyword evidence="7 12" id="KW-0808">Transferase</keyword>
<comment type="caution">
    <text evidence="14">The sequence shown here is derived from an EMBL/GenBank/DDBJ whole genome shotgun (WGS) entry which is preliminary data.</text>
</comment>
<dbReference type="EC" id="2.4.1.1" evidence="12"/>
<accession>A0A4R7PE19</accession>
<dbReference type="AlphaFoldDB" id="A0A4R7PE19"/>
<dbReference type="GO" id="GO:0005737">
    <property type="term" value="C:cytoplasm"/>
    <property type="evidence" value="ECO:0007669"/>
    <property type="project" value="TreeGrafter"/>
</dbReference>
<dbReference type="Proteomes" id="UP000295341">
    <property type="component" value="Unassembled WGS sequence"/>
</dbReference>
<evidence type="ECO:0000256" key="12">
    <source>
        <dbReference type="RuleBase" id="RU000587"/>
    </source>
</evidence>
<dbReference type="PIRSF" id="PIRSF000460">
    <property type="entry name" value="Pprylas_GlgP"/>
    <property type="match status" value="1"/>
</dbReference>
<dbReference type="Pfam" id="PF00343">
    <property type="entry name" value="Phosphorylase"/>
    <property type="match status" value="1"/>
</dbReference>
<dbReference type="GO" id="GO:0030170">
    <property type="term" value="F:pyridoxal phosphate binding"/>
    <property type="evidence" value="ECO:0007669"/>
    <property type="project" value="InterPro"/>
</dbReference>
<dbReference type="FunFam" id="3.40.50.2000:FF:000005">
    <property type="entry name" value="Alpha-1,4 glucan phosphorylase"/>
    <property type="match status" value="1"/>
</dbReference>
<keyword evidence="5" id="KW-0321">Glycogen metabolism</keyword>
<keyword evidence="15" id="KW-1185">Reference proteome</keyword>
<comment type="cofactor">
    <cofactor evidence="2 12">
        <name>pyridoxal 5'-phosphate</name>
        <dbReference type="ChEBI" id="CHEBI:597326"/>
    </cofactor>
</comment>
<feature type="region of interest" description="Disordered" evidence="13">
    <location>
        <begin position="1"/>
        <end position="23"/>
    </location>
</feature>
<keyword evidence="4" id="KW-0597">Phosphoprotein</keyword>
<dbReference type="EMBL" id="SOBT01000008">
    <property type="protein sequence ID" value="TDU31879.1"/>
    <property type="molecule type" value="Genomic_DNA"/>
</dbReference>
<dbReference type="InterPro" id="IPR011833">
    <property type="entry name" value="Glycg_phsphrylas"/>
</dbReference>
<organism evidence="14 15">
    <name type="scientific">Panacagrimonas perspica</name>
    <dbReference type="NCBI Taxonomy" id="381431"/>
    <lineage>
        <taxon>Bacteria</taxon>
        <taxon>Pseudomonadati</taxon>
        <taxon>Pseudomonadota</taxon>
        <taxon>Gammaproteobacteria</taxon>
        <taxon>Nevskiales</taxon>
        <taxon>Nevskiaceae</taxon>
        <taxon>Panacagrimonas</taxon>
    </lineage>
</organism>
<evidence type="ECO:0000256" key="7">
    <source>
        <dbReference type="ARBA" id="ARBA00022679"/>
    </source>
</evidence>
<dbReference type="CDD" id="cd04300">
    <property type="entry name" value="GT35_Glycogen_Phosphorylase"/>
    <property type="match status" value="1"/>
</dbReference>
<reference evidence="14 15" key="1">
    <citation type="submission" date="2019-03" db="EMBL/GenBank/DDBJ databases">
        <title>Genomic Encyclopedia of Type Strains, Phase IV (KMG-IV): sequencing the most valuable type-strain genomes for metagenomic binning, comparative biology and taxonomic classification.</title>
        <authorList>
            <person name="Goeker M."/>
        </authorList>
    </citation>
    <scope>NUCLEOTIDE SEQUENCE [LARGE SCALE GENOMIC DNA]</scope>
    <source>
        <strain evidence="14 15">DSM 26377</strain>
    </source>
</reference>
<dbReference type="NCBIfam" id="TIGR02093">
    <property type="entry name" value="P_ylase"/>
    <property type="match status" value="1"/>
</dbReference>
<sequence length="842" mass="96215">MNQPQVVSPNSGRGPDDEPDSPTRRLRHAFLHHLFYTQGKFPALATKTDYYLALAHTVRDRLLQRWISTANEYTKNGSRTVAYLSAEFLMGPHLGNNLINLGLFDDARKSMSELGLNLDDLLYEEEEPGLGNGGLGRLAACFIDSLATLEIPAVGYGIRYEFGIFHQTLVDGWQVEKTDKWLRYGNPWELARPEWSVTVKLGGHTERMQDNSGQLHVRWVPNRTVLGVPYDTPILGYRNNTANTLRLWKAEAPEAFDFAVFNRGDYQGAVNQKVVSENLSKVLYPNDEHVEGKELRLAQQYFFVSCSLQDMLRIMKTQHVPLHEFHEKFAVQLNDTHPAIGVAELMRLLTDEHQMHWNQAWDITRKTFGYTNHTLLPEALERWPLELFKRVLPRHLEIIYEINARFLDEVRQRYFGDEARVTRMSLIEETGERYVRMAHLACVGSHAINGVAELHSELLKQDVLKDFHEMWPAKFGNKTNGVTPRRWIALANPRLTRLISGAIGEGWIKRLEELRQLEPFALDPNFRAGWREIKRANKRDLSDVIRKRCGVAVDPSSMFDVQVKRIHEYKRQHLSALHIIGLYHRLKTNPNLEMTPRTFIFGGKAAPGYWMAKLIIRLITSIGEVVNRDPAVRDKLRVVFLPNFSVTNGQRIYPAADLSEQISTAGKEASGTGNMKFAMNGALTIGTMDGANIEIREQVGAENFFLFGLTAHEVATVRGNGYRPQDYLDGNAELREVISLIRHGYFSRGDGELFRPLVDSLVNHDPYCLFADYQSYADAHERVGTAYRDSEDWTRMSILNSARSGLFSSDRTIAEYCRDIWNVQPVQVPILSHEDVRVELMV</sequence>
<gene>
    <name evidence="14" type="ORF">DFR24_1263</name>
</gene>
<comment type="similarity">
    <text evidence="3 12">Belongs to the glycogen phosphorylase family.</text>
</comment>
<evidence type="ECO:0000256" key="2">
    <source>
        <dbReference type="ARBA" id="ARBA00001933"/>
    </source>
</evidence>
<evidence type="ECO:0000256" key="13">
    <source>
        <dbReference type="SAM" id="MobiDB-lite"/>
    </source>
</evidence>
<comment type="function">
    <text evidence="10">Phosphorylase is an important allosteric enzyme in carbohydrate metabolism. Enzymes from different sources differ in their regulatory mechanisms and in their natural substrates. However, all known phosphorylases share catalytic and structural properties.</text>
</comment>
<dbReference type="PANTHER" id="PTHR11468:SF3">
    <property type="entry name" value="GLYCOGEN PHOSPHORYLASE, LIVER FORM"/>
    <property type="match status" value="1"/>
</dbReference>
<evidence type="ECO:0000256" key="3">
    <source>
        <dbReference type="ARBA" id="ARBA00006047"/>
    </source>
</evidence>
<dbReference type="FunFam" id="3.40.50.2000:FF:000002">
    <property type="entry name" value="Alpha-1,4 glucan phosphorylase"/>
    <property type="match status" value="1"/>
</dbReference>
<protein>
    <recommendedName>
        <fullName evidence="12">Alpha-1,4 glucan phosphorylase</fullName>
        <ecNumber evidence="12">2.4.1.1</ecNumber>
    </recommendedName>
</protein>
<keyword evidence="9 12" id="KW-0119">Carbohydrate metabolism</keyword>
<proteinExistence type="inferred from homology"/>
<dbReference type="FunFam" id="3.40.50.2000:FF:000197">
    <property type="entry name" value="Alpha-1,4 glucan phosphorylase"/>
    <property type="match status" value="1"/>
</dbReference>
<name>A0A4R7PE19_9GAMM</name>
<dbReference type="InterPro" id="IPR000811">
    <property type="entry name" value="Glyco_trans_35"/>
</dbReference>
<dbReference type="PANTHER" id="PTHR11468">
    <property type="entry name" value="GLYCOGEN PHOSPHORYLASE"/>
    <property type="match status" value="1"/>
</dbReference>
<evidence type="ECO:0000256" key="6">
    <source>
        <dbReference type="ARBA" id="ARBA00022676"/>
    </source>
</evidence>
<evidence type="ECO:0000256" key="10">
    <source>
        <dbReference type="ARBA" id="ARBA00025174"/>
    </source>
</evidence>
<evidence type="ECO:0000256" key="11">
    <source>
        <dbReference type="PIRSR" id="PIRSR000460-1"/>
    </source>
</evidence>
<evidence type="ECO:0000313" key="14">
    <source>
        <dbReference type="EMBL" id="TDU31879.1"/>
    </source>
</evidence>
<evidence type="ECO:0000256" key="8">
    <source>
        <dbReference type="ARBA" id="ARBA00022898"/>
    </source>
</evidence>
<comment type="function">
    <text evidence="12">Allosteric enzyme that catalyzes the rate-limiting step in glycogen catabolism, the phosphorolytic cleavage of glycogen to produce glucose-1-phosphate, and plays a central role in maintaining cellular and organismal glucose homeostasis.</text>
</comment>
<feature type="modified residue" description="N6-(pyridoxal phosphate)lysine" evidence="11">
    <location>
        <position position="676"/>
    </location>
</feature>
<dbReference type="InterPro" id="IPR035090">
    <property type="entry name" value="Pyridoxal_P_attach_site"/>
</dbReference>
<keyword evidence="8 11" id="KW-0663">Pyridoxal phosphate</keyword>
<comment type="catalytic activity">
    <reaction evidence="1 12">
        <text>[(1-&gt;4)-alpha-D-glucosyl](n) + phosphate = [(1-&gt;4)-alpha-D-glucosyl](n-1) + alpha-D-glucose 1-phosphate</text>
        <dbReference type="Rhea" id="RHEA:41732"/>
        <dbReference type="Rhea" id="RHEA-COMP:9584"/>
        <dbReference type="Rhea" id="RHEA-COMP:9586"/>
        <dbReference type="ChEBI" id="CHEBI:15444"/>
        <dbReference type="ChEBI" id="CHEBI:43474"/>
        <dbReference type="ChEBI" id="CHEBI:58601"/>
        <dbReference type="EC" id="2.4.1.1"/>
    </reaction>
</comment>
<feature type="compositionally biased region" description="Polar residues" evidence="13">
    <location>
        <begin position="1"/>
        <end position="11"/>
    </location>
</feature>
<dbReference type="SUPFAM" id="SSF53756">
    <property type="entry name" value="UDP-Glycosyltransferase/glycogen phosphorylase"/>
    <property type="match status" value="1"/>
</dbReference>
<dbReference type="GO" id="GO:0008184">
    <property type="term" value="F:glycogen phosphorylase activity"/>
    <property type="evidence" value="ECO:0007669"/>
    <property type="project" value="InterPro"/>
</dbReference>
<dbReference type="PROSITE" id="PS00102">
    <property type="entry name" value="PHOSPHORYLASE"/>
    <property type="match status" value="1"/>
</dbReference>
<evidence type="ECO:0000256" key="5">
    <source>
        <dbReference type="ARBA" id="ARBA00022600"/>
    </source>
</evidence>
<evidence type="ECO:0000256" key="4">
    <source>
        <dbReference type="ARBA" id="ARBA00022553"/>
    </source>
</evidence>
<evidence type="ECO:0000313" key="15">
    <source>
        <dbReference type="Proteomes" id="UP000295341"/>
    </source>
</evidence>
<evidence type="ECO:0000256" key="1">
    <source>
        <dbReference type="ARBA" id="ARBA00001275"/>
    </source>
</evidence>
<keyword evidence="6 12" id="KW-0328">Glycosyltransferase</keyword>
<dbReference type="GO" id="GO:0005980">
    <property type="term" value="P:glycogen catabolic process"/>
    <property type="evidence" value="ECO:0007669"/>
    <property type="project" value="TreeGrafter"/>
</dbReference>
<evidence type="ECO:0000256" key="9">
    <source>
        <dbReference type="ARBA" id="ARBA00023277"/>
    </source>
</evidence>